<dbReference type="Pfam" id="PF01612">
    <property type="entry name" value="DNA_pol_A_exo1"/>
    <property type="match status" value="1"/>
</dbReference>
<dbReference type="PANTHER" id="PTHR43040:SF1">
    <property type="entry name" value="RIBONUCLEASE D"/>
    <property type="match status" value="1"/>
</dbReference>
<feature type="domain" description="3'-5' exonuclease" evidence="1">
    <location>
        <begin position="36"/>
        <end position="148"/>
    </location>
</feature>
<accession>A0ABR4IZU7</accession>
<evidence type="ECO:0000313" key="3">
    <source>
        <dbReference type="Proteomes" id="UP001610335"/>
    </source>
</evidence>
<dbReference type="EMBL" id="JBFXLS010000004">
    <property type="protein sequence ID" value="KAL2833285.1"/>
    <property type="molecule type" value="Genomic_DNA"/>
</dbReference>
<comment type="caution">
    <text evidence="2">The sequence shown here is derived from an EMBL/GenBank/DDBJ whole genome shotgun (WGS) entry which is preliminary data.</text>
</comment>
<gene>
    <name evidence="2" type="ORF">BDW59DRAFT_138414</name>
</gene>
<dbReference type="InterPro" id="IPR012337">
    <property type="entry name" value="RNaseH-like_sf"/>
</dbReference>
<reference evidence="2 3" key="1">
    <citation type="submission" date="2024-07" db="EMBL/GenBank/DDBJ databases">
        <title>Section-level genome sequencing and comparative genomics of Aspergillus sections Usti and Cavernicolus.</title>
        <authorList>
            <consortium name="Lawrence Berkeley National Laboratory"/>
            <person name="Nybo J.L."/>
            <person name="Vesth T.C."/>
            <person name="Theobald S."/>
            <person name="Frisvad J.C."/>
            <person name="Larsen T.O."/>
            <person name="Kjaerboelling I."/>
            <person name="Rothschild-Mancinelli K."/>
            <person name="Lyhne E.K."/>
            <person name="Kogle M.E."/>
            <person name="Barry K."/>
            <person name="Clum A."/>
            <person name="Na H."/>
            <person name="Ledsgaard L."/>
            <person name="Lin J."/>
            <person name="Lipzen A."/>
            <person name="Kuo A."/>
            <person name="Riley R."/>
            <person name="Mondo S."/>
            <person name="LaButti K."/>
            <person name="Haridas S."/>
            <person name="Pangalinan J."/>
            <person name="Salamov A.A."/>
            <person name="Simmons B.A."/>
            <person name="Magnuson J.K."/>
            <person name="Chen J."/>
            <person name="Drula E."/>
            <person name="Henrissat B."/>
            <person name="Wiebenga A."/>
            <person name="Lubbers R.J."/>
            <person name="Gomes A.C."/>
            <person name="Makela M.R."/>
            <person name="Stajich J."/>
            <person name="Grigoriev I.V."/>
            <person name="Mortensen U.H."/>
            <person name="De vries R.P."/>
            <person name="Baker S.E."/>
            <person name="Andersen M.R."/>
        </authorList>
    </citation>
    <scope>NUCLEOTIDE SEQUENCE [LARGE SCALE GENOMIC DNA]</scope>
    <source>
        <strain evidence="2 3">CBS 600.67</strain>
    </source>
</reference>
<dbReference type="SUPFAM" id="SSF53098">
    <property type="entry name" value="Ribonuclease H-like"/>
    <property type="match status" value="1"/>
</dbReference>
<dbReference type="PANTHER" id="PTHR43040">
    <property type="entry name" value="RIBONUCLEASE D"/>
    <property type="match status" value="1"/>
</dbReference>
<name>A0ABR4IZU7_9EURO</name>
<proteinExistence type="predicted"/>
<evidence type="ECO:0000259" key="1">
    <source>
        <dbReference type="Pfam" id="PF01612"/>
    </source>
</evidence>
<protein>
    <recommendedName>
        <fullName evidence="1">3'-5' exonuclease domain-containing protein</fullName>
    </recommendedName>
</protein>
<dbReference type="InterPro" id="IPR036397">
    <property type="entry name" value="RNaseH_sf"/>
</dbReference>
<sequence>METSVATRDQNMDKEPVFINTQEGMSDLVDWIAGQETWLGNLQPPLYIDIEGERLSRHGKVSLLTVLVHLGKHHEHAHVIDIHTLGTVAFSTVGSRGKSFKDILESTQILKVFFDVRNDSDALYAHYGIKLQGIYDVQLMESARRPDTGRRKFVCGLSKCTEDIPNKKEREQWRLCKGEGRNVMEPCKGRLIQRVQHTASLR</sequence>
<dbReference type="Gene3D" id="3.30.420.10">
    <property type="entry name" value="Ribonuclease H-like superfamily/Ribonuclease H"/>
    <property type="match status" value="1"/>
</dbReference>
<organism evidence="2 3">
    <name type="scientific">Aspergillus cavernicola</name>
    <dbReference type="NCBI Taxonomy" id="176166"/>
    <lineage>
        <taxon>Eukaryota</taxon>
        <taxon>Fungi</taxon>
        <taxon>Dikarya</taxon>
        <taxon>Ascomycota</taxon>
        <taxon>Pezizomycotina</taxon>
        <taxon>Eurotiomycetes</taxon>
        <taxon>Eurotiomycetidae</taxon>
        <taxon>Eurotiales</taxon>
        <taxon>Aspergillaceae</taxon>
        <taxon>Aspergillus</taxon>
        <taxon>Aspergillus subgen. Nidulantes</taxon>
    </lineage>
</organism>
<dbReference type="InterPro" id="IPR002562">
    <property type="entry name" value="3'-5'_exonuclease_dom"/>
</dbReference>
<evidence type="ECO:0000313" key="2">
    <source>
        <dbReference type="EMBL" id="KAL2833285.1"/>
    </source>
</evidence>
<keyword evidence="3" id="KW-1185">Reference proteome</keyword>
<dbReference type="Proteomes" id="UP001610335">
    <property type="component" value="Unassembled WGS sequence"/>
</dbReference>